<dbReference type="GeneID" id="98406821"/>
<evidence type="ECO:0000313" key="3">
    <source>
        <dbReference type="Proteomes" id="UP000397656"/>
    </source>
</evidence>
<proteinExistence type="inferred from homology"/>
<accession>A0A643G228</accession>
<dbReference type="InterPro" id="IPR042100">
    <property type="entry name" value="Bug_dom1"/>
</dbReference>
<dbReference type="SUPFAM" id="SSF53850">
    <property type="entry name" value="Periplasmic binding protein-like II"/>
    <property type="match status" value="1"/>
</dbReference>
<dbReference type="AlphaFoldDB" id="A0A643G228"/>
<dbReference type="PANTHER" id="PTHR42928">
    <property type="entry name" value="TRICARBOXYLATE-BINDING PROTEIN"/>
    <property type="match status" value="1"/>
</dbReference>
<dbReference type="CDD" id="cd07012">
    <property type="entry name" value="PBP2_Bug_TTT"/>
    <property type="match status" value="1"/>
</dbReference>
<evidence type="ECO:0000313" key="2">
    <source>
        <dbReference type="EMBL" id="QOT82126.1"/>
    </source>
</evidence>
<evidence type="ECO:0000256" key="1">
    <source>
        <dbReference type="ARBA" id="ARBA00006987"/>
    </source>
</evidence>
<name>A0A643G228_9BURK</name>
<dbReference type="RefSeq" id="WP_150984735.1">
    <property type="nucleotide sequence ID" value="NZ_CP062806.1"/>
</dbReference>
<protein>
    <submittedName>
        <fullName evidence="2">Tripartite tricarboxylate transporter substrate binding protein</fullName>
    </submittedName>
</protein>
<reference evidence="2 3" key="1">
    <citation type="submission" date="2020-10" db="EMBL/GenBank/DDBJ databases">
        <title>Complete genome sequence of Cupriavidus basilensis CCUG 49340T.</title>
        <authorList>
            <person name="Salva-Serra F."/>
            <person name="Donoso R.A."/>
            <person name="Cho K.H."/>
            <person name="Yoo J.A."/>
            <person name="Lee K."/>
            <person name="Yoon S.-H."/>
            <person name="Perez-Pantoja D."/>
            <person name="Moore E.R.B."/>
        </authorList>
    </citation>
    <scope>NUCLEOTIDE SEQUENCE [LARGE SCALE GENOMIC DNA]</scope>
    <source>
        <strain evidence="3">CCUG 49340</strain>
        <plasmid evidence="2 3">pRK1-2</plasmid>
    </source>
</reference>
<dbReference type="PIRSF" id="PIRSF017082">
    <property type="entry name" value="YflP"/>
    <property type="match status" value="1"/>
</dbReference>
<dbReference type="PANTHER" id="PTHR42928:SF5">
    <property type="entry name" value="BLR1237 PROTEIN"/>
    <property type="match status" value="1"/>
</dbReference>
<dbReference type="Proteomes" id="UP000397656">
    <property type="component" value="Plasmid pRK1-2"/>
</dbReference>
<sequence>MSLYALRRLTALVTCTVALVPTHAQATWPERPITLVVPYPAGGVADTISRAVAREVGDRLGQPVVIENRPGASGKIGLEMVRRAAPDGYTIGLAVPATMVLLPLADARFGIGPQDFQPISLACETYTVLVVDPRLKVRTLPEFIQYGRSHAGMTYASAGNGTSFHFGAALLAQKLGIDTTHVAYKGESPAMSDVAAGHVQFMLATNSAKAFIDAGKLVPIAVDAPRRVPALPDVPTFREQGVDYVSRGWIGYVGPRNLPADVTARFDSVFRAALQAPALRQAFTTMGYAPAEAGALAMGKAIAQDQARFRPLVQSGAVTLD</sequence>
<organism evidence="2 3">
    <name type="scientific">Cupriavidus basilensis</name>
    <dbReference type="NCBI Taxonomy" id="68895"/>
    <lineage>
        <taxon>Bacteria</taxon>
        <taxon>Pseudomonadati</taxon>
        <taxon>Pseudomonadota</taxon>
        <taxon>Betaproteobacteria</taxon>
        <taxon>Burkholderiales</taxon>
        <taxon>Burkholderiaceae</taxon>
        <taxon>Cupriavidus</taxon>
    </lineage>
</organism>
<geneLocation type="plasmid" evidence="2 3">
    <name>pRK1-2</name>
</geneLocation>
<dbReference type="InterPro" id="IPR005064">
    <property type="entry name" value="BUG"/>
</dbReference>
<keyword evidence="2" id="KW-0614">Plasmid</keyword>
<dbReference type="Pfam" id="PF03401">
    <property type="entry name" value="TctC"/>
    <property type="match status" value="1"/>
</dbReference>
<dbReference type="EMBL" id="CP062806">
    <property type="protein sequence ID" value="QOT82126.1"/>
    <property type="molecule type" value="Genomic_DNA"/>
</dbReference>
<dbReference type="Gene3D" id="3.40.190.150">
    <property type="entry name" value="Bordetella uptake gene, domain 1"/>
    <property type="match status" value="1"/>
</dbReference>
<comment type="similarity">
    <text evidence="1">Belongs to the UPF0065 (bug) family.</text>
</comment>
<dbReference type="Gene3D" id="3.40.190.10">
    <property type="entry name" value="Periplasmic binding protein-like II"/>
    <property type="match status" value="1"/>
</dbReference>
<gene>
    <name evidence="2" type="ORF">F7R26_038280</name>
</gene>